<dbReference type="AlphaFoldDB" id="A0A0A0JMT2"/>
<dbReference type="CDD" id="cd03440">
    <property type="entry name" value="hot_dog"/>
    <property type="match status" value="1"/>
</dbReference>
<dbReference type="RefSeq" id="WP_245618506.1">
    <property type="nucleotide sequence ID" value="NZ_AVPL01000094.1"/>
</dbReference>
<organism evidence="3 4">
    <name type="scientific">Knoellia aerolata DSM 18566</name>
    <dbReference type="NCBI Taxonomy" id="1385519"/>
    <lineage>
        <taxon>Bacteria</taxon>
        <taxon>Bacillati</taxon>
        <taxon>Actinomycetota</taxon>
        <taxon>Actinomycetes</taxon>
        <taxon>Micrococcales</taxon>
        <taxon>Intrasporangiaceae</taxon>
        <taxon>Knoellia</taxon>
    </lineage>
</organism>
<feature type="region of interest" description="Disordered" evidence="1">
    <location>
        <begin position="1"/>
        <end position="21"/>
    </location>
</feature>
<dbReference type="STRING" id="1385519.N801_13190"/>
<gene>
    <name evidence="3" type="ORF">N801_13190</name>
</gene>
<sequence>MSGSSDAGAAGASGTSGASGGARAVSAELSFTVTGDDTALALGSGNLPVLATPRLLAWCERATCLSVEPLLREGRSSVGTRVELQHVAASPVGAEVIVTSDPSYADGRLQRFRVSGRHTDGKVVATGEVTRVVVDVDRFLDRLA</sequence>
<protein>
    <submittedName>
        <fullName evidence="3">Thioesterase</fullName>
    </submittedName>
</protein>
<evidence type="ECO:0000259" key="2">
    <source>
        <dbReference type="Pfam" id="PF22636"/>
    </source>
</evidence>
<dbReference type="Pfam" id="PF22636">
    <property type="entry name" value="FlK"/>
    <property type="match status" value="1"/>
</dbReference>
<name>A0A0A0JMT2_9MICO</name>
<dbReference type="SUPFAM" id="SSF54637">
    <property type="entry name" value="Thioesterase/thiol ester dehydrase-isomerase"/>
    <property type="match status" value="1"/>
</dbReference>
<accession>A0A0A0JMT2</accession>
<dbReference type="Gene3D" id="3.10.129.10">
    <property type="entry name" value="Hotdog Thioesterase"/>
    <property type="match status" value="1"/>
</dbReference>
<proteinExistence type="predicted"/>
<dbReference type="PANTHER" id="PTHR36934:SF1">
    <property type="entry name" value="THIOESTERASE DOMAIN-CONTAINING PROTEIN"/>
    <property type="match status" value="1"/>
</dbReference>
<dbReference type="InterPro" id="IPR029069">
    <property type="entry name" value="HotDog_dom_sf"/>
</dbReference>
<evidence type="ECO:0000256" key="1">
    <source>
        <dbReference type="SAM" id="MobiDB-lite"/>
    </source>
</evidence>
<dbReference type="EMBL" id="AVPL01000094">
    <property type="protein sequence ID" value="KGN38009.1"/>
    <property type="molecule type" value="Genomic_DNA"/>
</dbReference>
<comment type="caution">
    <text evidence="3">The sequence shown here is derived from an EMBL/GenBank/DDBJ whole genome shotgun (WGS) entry which is preliminary data.</text>
</comment>
<dbReference type="eggNOG" id="COG5496">
    <property type="taxonomic scope" value="Bacteria"/>
</dbReference>
<dbReference type="InterPro" id="IPR054485">
    <property type="entry name" value="FlK-like_dom"/>
</dbReference>
<evidence type="ECO:0000313" key="3">
    <source>
        <dbReference type="EMBL" id="KGN38009.1"/>
    </source>
</evidence>
<keyword evidence="4" id="KW-1185">Reference proteome</keyword>
<dbReference type="InterPro" id="IPR025540">
    <property type="entry name" value="FlK"/>
</dbReference>
<dbReference type="PANTHER" id="PTHR36934">
    <property type="entry name" value="BLR0278 PROTEIN"/>
    <property type="match status" value="1"/>
</dbReference>
<evidence type="ECO:0000313" key="4">
    <source>
        <dbReference type="Proteomes" id="UP000030013"/>
    </source>
</evidence>
<dbReference type="Proteomes" id="UP000030013">
    <property type="component" value="Unassembled WGS sequence"/>
</dbReference>
<feature type="domain" description="Fluoroacetyl-CoA-specific thioesterase-like" evidence="2">
    <location>
        <begin position="33"/>
        <end position="136"/>
    </location>
</feature>
<reference evidence="3 4" key="1">
    <citation type="submission" date="2013-08" db="EMBL/GenBank/DDBJ databases">
        <title>The genome sequence of Knoellia aerolata.</title>
        <authorList>
            <person name="Zhu W."/>
            <person name="Wang G."/>
        </authorList>
    </citation>
    <scope>NUCLEOTIDE SEQUENCE [LARGE SCALE GENOMIC DNA]</scope>
    <source>
        <strain evidence="3 4">DSM 18566</strain>
    </source>
</reference>